<dbReference type="InterPro" id="IPR013087">
    <property type="entry name" value="Znf_C2H2_type"/>
</dbReference>
<protein>
    <submittedName>
        <fullName evidence="4">Transcriptional regulator family: C2H2 zinc finger</fullName>
    </submittedName>
</protein>
<feature type="domain" description="C2H2-type" evidence="3">
    <location>
        <begin position="188"/>
        <end position="218"/>
    </location>
</feature>
<dbReference type="Gene3D" id="3.30.160.60">
    <property type="entry name" value="Classic Zinc Finger"/>
    <property type="match status" value="1"/>
</dbReference>
<evidence type="ECO:0000259" key="3">
    <source>
        <dbReference type="PROSITE" id="PS50157"/>
    </source>
</evidence>
<evidence type="ECO:0000313" key="5">
    <source>
        <dbReference type="Proteomes" id="UP001150942"/>
    </source>
</evidence>
<dbReference type="GO" id="GO:0008270">
    <property type="term" value="F:zinc ion binding"/>
    <property type="evidence" value="ECO:0007669"/>
    <property type="project" value="UniProtKB-KW"/>
</dbReference>
<feature type="region of interest" description="Disordered" evidence="2">
    <location>
        <begin position="129"/>
        <end position="148"/>
    </location>
</feature>
<organism evidence="4 5">
    <name type="scientific">Penicillium cf. viridicatum</name>
    <dbReference type="NCBI Taxonomy" id="2972119"/>
    <lineage>
        <taxon>Eukaryota</taxon>
        <taxon>Fungi</taxon>
        <taxon>Dikarya</taxon>
        <taxon>Ascomycota</taxon>
        <taxon>Pezizomycotina</taxon>
        <taxon>Eurotiomycetes</taxon>
        <taxon>Eurotiomycetidae</taxon>
        <taxon>Eurotiales</taxon>
        <taxon>Aspergillaceae</taxon>
        <taxon>Penicillium</taxon>
    </lineage>
</organism>
<evidence type="ECO:0000313" key="4">
    <source>
        <dbReference type="EMBL" id="KAJ5182169.1"/>
    </source>
</evidence>
<accession>A0A9W9LYS5</accession>
<dbReference type="PROSITE" id="PS00028">
    <property type="entry name" value="ZINC_FINGER_C2H2_1"/>
    <property type="match status" value="1"/>
</dbReference>
<gene>
    <name evidence="4" type="ORF">N7449_012316</name>
</gene>
<dbReference type="OrthoDB" id="4321006at2759"/>
<reference evidence="4" key="1">
    <citation type="submission" date="2022-11" db="EMBL/GenBank/DDBJ databases">
        <authorList>
            <person name="Petersen C."/>
        </authorList>
    </citation>
    <scope>NUCLEOTIDE SEQUENCE</scope>
    <source>
        <strain evidence="4">IBT 20477</strain>
    </source>
</reference>
<comment type="caution">
    <text evidence="4">The sequence shown here is derived from an EMBL/GenBank/DDBJ whole genome shotgun (WGS) entry which is preliminary data.</text>
</comment>
<reference evidence="4" key="2">
    <citation type="journal article" date="2023" name="IMA Fungus">
        <title>Comparative genomic study of the Penicillium genus elucidates a diverse pangenome and 15 lateral gene transfer events.</title>
        <authorList>
            <person name="Petersen C."/>
            <person name="Sorensen T."/>
            <person name="Nielsen M.R."/>
            <person name="Sondergaard T.E."/>
            <person name="Sorensen J.L."/>
            <person name="Fitzpatrick D.A."/>
            <person name="Frisvad J.C."/>
            <person name="Nielsen K.L."/>
        </authorList>
    </citation>
    <scope>NUCLEOTIDE SEQUENCE</scope>
    <source>
        <strain evidence="4">IBT 20477</strain>
    </source>
</reference>
<dbReference type="Proteomes" id="UP001150942">
    <property type="component" value="Unassembled WGS sequence"/>
</dbReference>
<keyword evidence="1" id="KW-0863">Zinc-finger</keyword>
<dbReference type="EMBL" id="JAPQKQ010000009">
    <property type="protein sequence ID" value="KAJ5182169.1"/>
    <property type="molecule type" value="Genomic_DNA"/>
</dbReference>
<evidence type="ECO:0000256" key="2">
    <source>
        <dbReference type="SAM" id="MobiDB-lite"/>
    </source>
</evidence>
<feature type="compositionally biased region" description="Basic residues" evidence="2">
    <location>
        <begin position="138"/>
        <end position="147"/>
    </location>
</feature>
<dbReference type="SMART" id="SM00355">
    <property type="entry name" value="ZnF_C2H2"/>
    <property type="match status" value="2"/>
</dbReference>
<keyword evidence="5" id="KW-1185">Reference proteome</keyword>
<keyword evidence="1" id="KW-0862">Zinc</keyword>
<evidence type="ECO:0000256" key="1">
    <source>
        <dbReference type="PROSITE-ProRule" id="PRU00042"/>
    </source>
</evidence>
<dbReference type="AlphaFoldDB" id="A0A9W9LYS5"/>
<sequence>MVRAFFDEHSDAFPFEGEALPHTSAFVQNTPRSTLPYLEQNPPFSSSVYDPYMQPPWALDGFGLSIPATSPQIGMDSITGWVGDNASPAGAENTINSYCIGSEHSDPNYHQQGQFSAPIGDLLKEAAYEVSPPDNRTSRRRRSKLNAKRSLTGPIKCDWKDCTNPRPFTRDTSLWRHIKEKHIFPDAFKCSSLSCDMSFGRKDKLNEHLRSAHADGKCQKGGCRRSCHA</sequence>
<dbReference type="PROSITE" id="PS50157">
    <property type="entry name" value="ZINC_FINGER_C2H2_2"/>
    <property type="match status" value="1"/>
</dbReference>
<proteinExistence type="predicted"/>
<keyword evidence="1" id="KW-0479">Metal-binding</keyword>
<name>A0A9W9LYS5_9EURO</name>